<comment type="similarity">
    <text evidence="2">Belongs to the CorA metal ion transporter (MIT) (TC 1.A.35) family.</text>
</comment>
<evidence type="ECO:0000313" key="13">
    <source>
        <dbReference type="Proteomes" id="UP000031278"/>
    </source>
</evidence>
<evidence type="ECO:0000256" key="7">
    <source>
        <dbReference type="ARBA" id="ARBA00022833"/>
    </source>
</evidence>
<dbReference type="SUPFAM" id="SSF143865">
    <property type="entry name" value="CorA soluble domain-like"/>
    <property type="match status" value="1"/>
</dbReference>
<dbReference type="InterPro" id="IPR045861">
    <property type="entry name" value="CorA_cytoplasmic_dom"/>
</dbReference>
<organism evidence="12 13">
    <name type="scientific">Photobacterium gaetbulicola</name>
    <dbReference type="NCBI Taxonomy" id="1295392"/>
    <lineage>
        <taxon>Bacteria</taxon>
        <taxon>Pseudomonadati</taxon>
        <taxon>Pseudomonadota</taxon>
        <taxon>Gammaproteobacteria</taxon>
        <taxon>Vibrionales</taxon>
        <taxon>Vibrionaceae</taxon>
        <taxon>Photobacterium</taxon>
    </lineage>
</organism>
<dbReference type="Proteomes" id="UP000031278">
    <property type="component" value="Unassembled WGS sequence"/>
</dbReference>
<evidence type="ECO:0000256" key="10">
    <source>
        <dbReference type="ARBA" id="ARBA00023136"/>
    </source>
</evidence>
<keyword evidence="3" id="KW-0813">Transport</keyword>
<keyword evidence="4" id="KW-1003">Cell membrane</keyword>
<evidence type="ECO:0000256" key="11">
    <source>
        <dbReference type="SAM" id="Phobius"/>
    </source>
</evidence>
<dbReference type="InterPro" id="IPR002523">
    <property type="entry name" value="MgTranspt_CorA/ZnTranspt_ZntB"/>
</dbReference>
<accession>A0A0B9H1E9</accession>
<feature type="transmembrane region" description="Helical" evidence="11">
    <location>
        <begin position="285"/>
        <end position="305"/>
    </location>
</feature>
<dbReference type="GO" id="GO:0015087">
    <property type="term" value="F:cobalt ion transmembrane transporter activity"/>
    <property type="evidence" value="ECO:0007669"/>
    <property type="project" value="TreeGrafter"/>
</dbReference>
<name>A0A0B9H1E9_9GAMM</name>
<feature type="transmembrane region" description="Helical" evidence="11">
    <location>
        <begin position="252"/>
        <end position="273"/>
    </location>
</feature>
<keyword evidence="6 11" id="KW-0812">Transmembrane</keyword>
<dbReference type="PANTHER" id="PTHR46494:SF3">
    <property type="entry name" value="ZINC TRANSPORT PROTEIN ZNTB"/>
    <property type="match status" value="1"/>
</dbReference>
<dbReference type="Gene3D" id="3.30.460.20">
    <property type="entry name" value="CorA soluble domain-like"/>
    <property type="match status" value="1"/>
</dbReference>
<dbReference type="GO" id="GO:0005886">
    <property type="term" value="C:plasma membrane"/>
    <property type="evidence" value="ECO:0007669"/>
    <property type="project" value="UniProtKB-SubCell"/>
</dbReference>
<evidence type="ECO:0000256" key="5">
    <source>
        <dbReference type="ARBA" id="ARBA00022519"/>
    </source>
</evidence>
<evidence type="ECO:0000256" key="4">
    <source>
        <dbReference type="ARBA" id="ARBA00022475"/>
    </source>
</evidence>
<evidence type="ECO:0000256" key="9">
    <source>
        <dbReference type="ARBA" id="ARBA00023065"/>
    </source>
</evidence>
<evidence type="ECO:0000256" key="8">
    <source>
        <dbReference type="ARBA" id="ARBA00022989"/>
    </source>
</evidence>
<comment type="caution">
    <text evidence="12">The sequence shown here is derived from an EMBL/GenBank/DDBJ whole genome shotgun (WGS) entry which is preliminary data.</text>
</comment>
<evidence type="ECO:0000256" key="3">
    <source>
        <dbReference type="ARBA" id="ARBA00022448"/>
    </source>
</evidence>
<dbReference type="EMBL" id="JWLZ01000174">
    <property type="protein sequence ID" value="KHT62637.1"/>
    <property type="molecule type" value="Genomic_DNA"/>
</dbReference>
<keyword evidence="10 11" id="KW-0472">Membrane</keyword>
<dbReference type="GO" id="GO:0015095">
    <property type="term" value="F:magnesium ion transmembrane transporter activity"/>
    <property type="evidence" value="ECO:0007669"/>
    <property type="project" value="TreeGrafter"/>
</dbReference>
<dbReference type="RefSeq" id="WP_039464396.1">
    <property type="nucleotide sequence ID" value="NZ_JWLZ01000174.1"/>
</dbReference>
<evidence type="ECO:0000256" key="1">
    <source>
        <dbReference type="ARBA" id="ARBA00004651"/>
    </source>
</evidence>
<keyword evidence="7" id="KW-0862">Zinc</keyword>
<sequence length="311" mass="34856">MKGFVISSWDFSSGAARQNPPEVQKLLAENWYHCQRDAAGLKDWLLANQIPDAVVDSLLADDTRPRFEKYSDDCFLVILRGINLNQGAEPDDMLNLRILWFKGALISTRKVPSRAVTNIINRLEQGGGPKSLPDLLQAMANSINGIISGFLSPVEDTLNEMDHNVKAAPKELNAIYSRLLRLRRYLKPQRYVLEDLIHADIGVLAGYQNHFKNCLDTIVRMNESIEFYIDQVNLYFANLNQQQAERMNKNTYLFSVIAGIFLPAGFFTGLLGVNIGGIPGVENPLAFSLFCVGLIVTVAIEVIVLKKLRFI</sequence>
<evidence type="ECO:0000313" key="12">
    <source>
        <dbReference type="EMBL" id="KHT62637.1"/>
    </source>
</evidence>
<reference evidence="12 13" key="1">
    <citation type="submission" date="2014-12" db="EMBL/GenBank/DDBJ databases">
        <title>Genome sequencing of Photobacterium gaetbulicola AD005a.</title>
        <authorList>
            <person name="Adrian T.G.S."/>
            <person name="Chan K.G."/>
        </authorList>
    </citation>
    <scope>NUCLEOTIDE SEQUENCE [LARGE SCALE GENOMIC DNA]</scope>
    <source>
        <strain evidence="12 13">AD005a</strain>
    </source>
</reference>
<dbReference type="SUPFAM" id="SSF144083">
    <property type="entry name" value="Magnesium transport protein CorA, transmembrane region"/>
    <property type="match status" value="1"/>
</dbReference>
<dbReference type="Pfam" id="PF01544">
    <property type="entry name" value="CorA"/>
    <property type="match status" value="1"/>
</dbReference>
<comment type="subcellular location">
    <subcellularLocation>
        <location evidence="1">Cell membrane</location>
        <topology evidence="1">Multi-pass membrane protein</topology>
    </subcellularLocation>
</comment>
<protein>
    <submittedName>
        <fullName evidence="12">Magnesium transporter</fullName>
    </submittedName>
</protein>
<dbReference type="PANTHER" id="PTHR46494">
    <property type="entry name" value="CORA FAMILY METAL ION TRANSPORTER (EUROFUNG)"/>
    <property type="match status" value="1"/>
</dbReference>
<dbReference type="GO" id="GO:0000287">
    <property type="term" value="F:magnesium ion binding"/>
    <property type="evidence" value="ECO:0007669"/>
    <property type="project" value="TreeGrafter"/>
</dbReference>
<gene>
    <name evidence="12" type="ORF">RJ45_16120</name>
</gene>
<keyword evidence="9" id="KW-0406">Ion transport</keyword>
<dbReference type="GO" id="GO:0050897">
    <property type="term" value="F:cobalt ion binding"/>
    <property type="evidence" value="ECO:0007669"/>
    <property type="project" value="TreeGrafter"/>
</dbReference>
<keyword evidence="5" id="KW-0997">Cell inner membrane</keyword>
<evidence type="ECO:0000256" key="2">
    <source>
        <dbReference type="ARBA" id="ARBA00009765"/>
    </source>
</evidence>
<dbReference type="AlphaFoldDB" id="A0A0B9H1E9"/>
<evidence type="ECO:0000256" key="6">
    <source>
        <dbReference type="ARBA" id="ARBA00022692"/>
    </source>
</evidence>
<keyword evidence="8 11" id="KW-1133">Transmembrane helix</keyword>
<dbReference type="InterPro" id="IPR045863">
    <property type="entry name" value="CorA_TM1_TM2"/>
</dbReference>
<dbReference type="Gene3D" id="1.20.58.340">
    <property type="entry name" value="Magnesium transport protein CorA, transmembrane region"/>
    <property type="match status" value="2"/>
</dbReference>
<proteinExistence type="inferred from homology"/>